<proteinExistence type="predicted"/>
<dbReference type="GO" id="GO:0003677">
    <property type="term" value="F:DNA binding"/>
    <property type="evidence" value="ECO:0007669"/>
    <property type="project" value="UniProtKB-KW"/>
</dbReference>
<feature type="domain" description="HTH rpiR-type" evidence="4">
    <location>
        <begin position="3"/>
        <end position="79"/>
    </location>
</feature>
<reference evidence="6 7" key="1">
    <citation type="submission" date="2018-07" db="EMBL/GenBank/DDBJ databases">
        <title>Lottiidibacillus patelloidae gen. nov., sp. nov., isolated from the intestinal tract of a marine limpet and the reclassification of B. taeanensis BH030017T, B. algicola KMM 3737T and B. hwajinpoensis SW-72T as genus Lottiidibacillus.</title>
        <authorList>
            <person name="Liu R."/>
            <person name="Huang Z."/>
        </authorList>
    </citation>
    <scope>NUCLEOTIDE SEQUENCE [LARGE SCALE GENOMIC DNA]</scope>
    <source>
        <strain evidence="6 7">BH030017</strain>
    </source>
</reference>
<dbReference type="GO" id="GO:0003700">
    <property type="term" value="F:DNA-binding transcription factor activity"/>
    <property type="evidence" value="ECO:0007669"/>
    <property type="project" value="InterPro"/>
</dbReference>
<evidence type="ECO:0000259" key="4">
    <source>
        <dbReference type="PROSITE" id="PS51071"/>
    </source>
</evidence>
<evidence type="ECO:0000256" key="2">
    <source>
        <dbReference type="ARBA" id="ARBA00023125"/>
    </source>
</evidence>
<accession>A0A366XXH4</accession>
<dbReference type="GO" id="GO:0097367">
    <property type="term" value="F:carbohydrate derivative binding"/>
    <property type="evidence" value="ECO:0007669"/>
    <property type="project" value="InterPro"/>
</dbReference>
<dbReference type="CDD" id="cd05013">
    <property type="entry name" value="SIS_RpiR"/>
    <property type="match status" value="1"/>
</dbReference>
<dbReference type="Gene3D" id="3.40.50.10490">
    <property type="entry name" value="Glucose-6-phosphate isomerase like protein, domain 1"/>
    <property type="match status" value="1"/>
</dbReference>
<evidence type="ECO:0000313" key="6">
    <source>
        <dbReference type="EMBL" id="RBW68651.1"/>
    </source>
</evidence>
<dbReference type="InterPro" id="IPR035472">
    <property type="entry name" value="RpiR-like_SIS"/>
</dbReference>
<dbReference type="PANTHER" id="PTHR30514:SF21">
    <property type="entry name" value="RPIR-FAMILY TRANSCRIPTIONAL REGULATOR"/>
    <property type="match status" value="1"/>
</dbReference>
<dbReference type="PROSITE" id="PS51464">
    <property type="entry name" value="SIS"/>
    <property type="match status" value="1"/>
</dbReference>
<evidence type="ECO:0000313" key="7">
    <source>
        <dbReference type="Proteomes" id="UP000253314"/>
    </source>
</evidence>
<dbReference type="Pfam" id="PF01380">
    <property type="entry name" value="SIS"/>
    <property type="match status" value="1"/>
</dbReference>
<dbReference type="PROSITE" id="PS51071">
    <property type="entry name" value="HTH_RPIR"/>
    <property type="match status" value="1"/>
</dbReference>
<dbReference type="InterPro" id="IPR000281">
    <property type="entry name" value="HTH_RpiR"/>
</dbReference>
<dbReference type="Gene3D" id="1.10.10.10">
    <property type="entry name" value="Winged helix-like DNA-binding domain superfamily/Winged helix DNA-binding domain"/>
    <property type="match status" value="1"/>
</dbReference>
<dbReference type="PANTHER" id="PTHR30514">
    <property type="entry name" value="GLUCOKINASE"/>
    <property type="match status" value="1"/>
</dbReference>
<sequence>MNEILFNIPSNIYVTLSDSERYLLEYIHNHLEDISTMSIVKLSENANVSTATIVRLMKKIGYDGYTSFKYSLKEKVNFSDDNREMDDINSEINQAIKKNEYEVIKTIQLQSIGQIEDAVQKIDNAEKIYIFARGFSVMIAQEMAIKLQLMGKNCEKHDDPNIIRLKSHKIKENELAIFISLNGETTELVEACKNLNIKQITTITLTTRMESSLGRLSEMTFVGYKGSQSYFPDYEVRSRLPLNVLSRILLDAYVIRML</sequence>
<dbReference type="Pfam" id="PF01418">
    <property type="entry name" value="HTH_6"/>
    <property type="match status" value="1"/>
</dbReference>
<dbReference type="EMBL" id="QOCW01000018">
    <property type="protein sequence ID" value="RBW68651.1"/>
    <property type="molecule type" value="Genomic_DNA"/>
</dbReference>
<comment type="caution">
    <text evidence="6">The sequence shown here is derived from an EMBL/GenBank/DDBJ whole genome shotgun (WGS) entry which is preliminary data.</text>
</comment>
<feature type="domain" description="SIS" evidence="5">
    <location>
        <begin position="118"/>
        <end position="258"/>
    </location>
</feature>
<organism evidence="6 7">
    <name type="scientific">Bacillus taeanensis</name>
    <dbReference type="NCBI Taxonomy" id="273032"/>
    <lineage>
        <taxon>Bacteria</taxon>
        <taxon>Bacillati</taxon>
        <taxon>Bacillota</taxon>
        <taxon>Bacilli</taxon>
        <taxon>Bacillales</taxon>
        <taxon>Bacillaceae</taxon>
        <taxon>Bacillus</taxon>
    </lineage>
</organism>
<dbReference type="AlphaFoldDB" id="A0A366XXH4"/>
<evidence type="ECO:0000256" key="1">
    <source>
        <dbReference type="ARBA" id="ARBA00023015"/>
    </source>
</evidence>
<dbReference type="InterPro" id="IPR036388">
    <property type="entry name" value="WH-like_DNA-bd_sf"/>
</dbReference>
<evidence type="ECO:0000259" key="5">
    <source>
        <dbReference type="PROSITE" id="PS51464"/>
    </source>
</evidence>
<keyword evidence="7" id="KW-1185">Reference proteome</keyword>
<dbReference type="InterPro" id="IPR047640">
    <property type="entry name" value="RpiR-like"/>
</dbReference>
<keyword evidence="2" id="KW-0238">DNA-binding</keyword>
<dbReference type="SUPFAM" id="SSF53697">
    <property type="entry name" value="SIS domain"/>
    <property type="match status" value="1"/>
</dbReference>
<dbReference type="InterPro" id="IPR046348">
    <property type="entry name" value="SIS_dom_sf"/>
</dbReference>
<dbReference type="RefSeq" id="WP_113807068.1">
    <property type="nucleotide sequence ID" value="NZ_QOCW01000018.1"/>
</dbReference>
<dbReference type="OrthoDB" id="2367514at2"/>
<dbReference type="Proteomes" id="UP000253314">
    <property type="component" value="Unassembled WGS sequence"/>
</dbReference>
<gene>
    <name evidence="6" type="ORF">DS031_15990</name>
</gene>
<protein>
    <submittedName>
        <fullName evidence="6">MurR/RpiR family transcriptional regulator</fullName>
    </submittedName>
</protein>
<dbReference type="InterPro" id="IPR009057">
    <property type="entry name" value="Homeodomain-like_sf"/>
</dbReference>
<name>A0A366XXH4_9BACI</name>
<evidence type="ECO:0000256" key="3">
    <source>
        <dbReference type="ARBA" id="ARBA00023163"/>
    </source>
</evidence>
<keyword evidence="1" id="KW-0805">Transcription regulation</keyword>
<dbReference type="InterPro" id="IPR001347">
    <property type="entry name" value="SIS_dom"/>
</dbReference>
<keyword evidence="3" id="KW-0804">Transcription</keyword>
<dbReference type="GO" id="GO:1901135">
    <property type="term" value="P:carbohydrate derivative metabolic process"/>
    <property type="evidence" value="ECO:0007669"/>
    <property type="project" value="InterPro"/>
</dbReference>
<dbReference type="SUPFAM" id="SSF46689">
    <property type="entry name" value="Homeodomain-like"/>
    <property type="match status" value="1"/>
</dbReference>